<dbReference type="InterPro" id="IPR050382">
    <property type="entry name" value="MFS_Na/Anion_cotransporter"/>
</dbReference>
<organism evidence="7 8">
    <name type="scientific">Ereboglobus luteus</name>
    <dbReference type="NCBI Taxonomy" id="1796921"/>
    <lineage>
        <taxon>Bacteria</taxon>
        <taxon>Pseudomonadati</taxon>
        <taxon>Verrucomicrobiota</taxon>
        <taxon>Opitutia</taxon>
        <taxon>Opitutales</taxon>
        <taxon>Opitutaceae</taxon>
        <taxon>Ereboglobus</taxon>
    </lineage>
</organism>
<feature type="transmembrane region" description="Helical" evidence="5">
    <location>
        <begin position="141"/>
        <end position="163"/>
    </location>
</feature>
<dbReference type="GO" id="GO:0016020">
    <property type="term" value="C:membrane"/>
    <property type="evidence" value="ECO:0007669"/>
    <property type="project" value="UniProtKB-SubCell"/>
</dbReference>
<feature type="transmembrane region" description="Helical" evidence="5">
    <location>
        <begin position="46"/>
        <end position="71"/>
    </location>
</feature>
<dbReference type="Gene3D" id="1.20.1250.20">
    <property type="entry name" value="MFS general substrate transporter like domains"/>
    <property type="match status" value="2"/>
</dbReference>
<dbReference type="GO" id="GO:0015134">
    <property type="term" value="F:hexuronate transmembrane transporter activity"/>
    <property type="evidence" value="ECO:0007669"/>
    <property type="project" value="TreeGrafter"/>
</dbReference>
<evidence type="ECO:0000256" key="3">
    <source>
        <dbReference type="ARBA" id="ARBA00022989"/>
    </source>
</evidence>
<accession>A0A2U8E433</accession>
<proteinExistence type="predicted"/>
<evidence type="ECO:0000256" key="2">
    <source>
        <dbReference type="ARBA" id="ARBA00022692"/>
    </source>
</evidence>
<dbReference type="PANTHER" id="PTHR11662:SF285">
    <property type="entry name" value="HEXURONATE TRANSPORTER"/>
    <property type="match status" value="1"/>
</dbReference>
<feature type="transmembrane region" description="Helical" evidence="5">
    <location>
        <begin position="83"/>
        <end position="105"/>
    </location>
</feature>
<evidence type="ECO:0000259" key="6">
    <source>
        <dbReference type="PROSITE" id="PS50850"/>
    </source>
</evidence>
<feature type="transmembrane region" description="Helical" evidence="5">
    <location>
        <begin position="298"/>
        <end position="317"/>
    </location>
</feature>
<dbReference type="Proteomes" id="UP000244896">
    <property type="component" value="Chromosome"/>
</dbReference>
<feature type="transmembrane region" description="Helical" evidence="5">
    <location>
        <begin position="169"/>
        <end position="190"/>
    </location>
</feature>
<evidence type="ECO:0000256" key="5">
    <source>
        <dbReference type="SAM" id="Phobius"/>
    </source>
</evidence>
<gene>
    <name evidence="7" type="ORF">CKA38_10825</name>
</gene>
<evidence type="ECO:0000313" key="8">
    <source>
        <dbReference type="Proteomes" id="UP000244896"/>
    </source>
</evidence>
<feature type="transmembrane region" description="Helical" evidence="5">
    <location>
        <begin position="356"/>
        <end position="375"/>
    </location>
</feature>
<keyword evidence="4 5" id="KW-0472">Membrane</keyword>
<dbReference type="Pfam" id="PF07690">
    <property type="entry name" value="MFS_1"/>
    <property type="match status" value="1"/>
</dbReference>
<feature type="transmembrane region" description="Helical" evidence="5">
    <location>
        <begin position="7"/>
        <end position="26"/>
    </location>
</feature>
<dbReference type="InterPro" id="IPR020846">
    <property type="entry name" value="MFS_dom"/>
</dbReference>
<dbReference type="SUPFAM" id="SSF103473">
    <property type="entry name" value="MFS general substrate transporter"/>
    <property type="match status" value="1"/>
</dbReference>
<dbReference type="PROSITE" id="PS50850">
    <property type="entry name" value="MFS"/>
    <property type="match status" value="1"/>
</dbReference>
<dbReference type="AlphaFoldDB" id="A0A2U8E433"/>
<name>A0A2U8E433_9BACT</name>
<keyword evidence="8" id="KW-1185">Reference proteome</keyword>
<feature type="transmembrane region" description="Helical" evidence="5">
    <location>
        <begin position="266"/>
        <end position="286"/>
    </location>
</feature>
<evidence type="ECO:0000313" key="7">
    <source>
        <dbReference type="EMBL" id="AWI09677.1"/>
    </source>
</evidence>
<evidence type="ECO:0000256" key="4">
    <source>
        <dbReference type="ARBA" id="ARBA00023136"/>
    </source>
</evidence>
<keyword evidence="3 5" id="KW-1133">Transmembrane helix</keyword>
<dbReference type="EMBL" id="CP023004">
    <property type="protein sequence ID" value="AWI09677.1"/>
    <property type="molecule type" value="Genomic_DNA"/>
</dbReference>
<dbReference type="CDD" id="cd17319">
    <property type="entry name" value="MFS_ExuT_GudP_like"/>
    <property type="match status" value="1"/>
</dbReference>
<sequence length="415" mass="45248">MPFLKPSLRRWIIVAIIFAAMVLNYIDRVTISFLKDEIQTMFGLDNFGYALIANVFIFFYAIMYPVSGWLIDRFGHGDGVRRFMFGGILLWSSACIAAVFTRVAWTFGACRAVLGAAEPMAYAAQLRAVTEWFPKKLRATANSLCVAGGTIGMVIAAPLLVGLKETYDWRAAFLVPGVLGVIVAVLWFAFYRNPPAEVLAENTGEASSTKGAAFTWPQLWKTRTLWGVILIRFISDPVWYFCLFWLPGYLKSAGLSEQQVGMFGWIPFLFAALGGIGSGIVSDFMVRSGMAPLRARKVLLTTIALVMPVFAFTPHIASPVVVIAIFSAVCAICLSWLFNVPVILTETFPTRNVSGVLGISAGFGALGSVIFNLFVGRALDTVGPVPIFAVMGGLHLVAVAVLWTMARKENPPSAR</sequence>
<dbReference type="PANTHER" id="PTHR11662">
    <property type="entry name" value="SOLUTE CARRIER FAMILY 17"/>
    <property type="match status" value="1"/>
</dbReference>
<feature type="domain" description="Major facilitator superfamily (MFS) profile" evidence="6">
    <location>
        <begin position="13"/>
        <end position="410"/>
    </location>
</feature>
<dbReference type="OrthoDB" id="9773404at2"/>
<reference evidence="7 8" key="1">
    <citation type="journal article" date="2018" name="Syst. Appl. Microbiol.">
        <title>Ereboglobus luteus gen. nov. sp. nov. from cockroach guts, and new insights into the oxygen relationship of the genera Opitutus and Didymococcus (Verrucomicrobia: Opitutaceae).</title>
        <authorList>
            <person name="Tegtmeier D."/>
            <person name="Belitz A."/>
            <person name="Radek R."/>
            <person name="Heimerl T."/>
            <person name="Brune A."/>
        </authorList>
    </citation>
    <scope>NUCLEOTIDE SEQUENCE [LARGE SCALE GENOMIC DNA]</scope>
    <source>
        <strain evidence="7 8">Ho45</strain>
    </source>
</reference>
<protein>
    <submittedName>
        <fullName evidence="7">MFS transporter</fullName>
    </submittedName>
</protein>
<feature type="transmembrane region" description="Helical" evidence="5">
    <location>
        <begin position="225"/>
        <end position="246"/>
    </location>
</feature>
<dbReference type="KEGG" id="elut:CKA38_10825"/>
<dbReference type="InterPro" id="IPR011701">
    <property type="entry name" value="MFS"/>
</dbReference>
<dbReference type="RefSeq" id="WP_108825490.1">
    <property type="nucleotide sequence ID" value="NZ_CP023004.1"/>
</dbReference>
<feature type="transmembrane region" description="Helical" evidence="5">
    <location>
        <begin position="323"/>
        <end position="344"/>
    </location>
</feature>
<keyword evidence="2 5" id="KW-0812">Transmembrane</keyword>
<feature type="transmembrane region" description="Helical" evidence="5">
    <location>
        <begin position="387"/>
        <end position="406"/>
    </location>
</feature>
<evidence type="ECO:0000256" key="1">
    <source>
        <dbReference type="ARBA" id="ARBA00004141"/>
    </source>
</evidence>
<dbReference type="InterPro" id="IPR036259">
    <property type="entry name" value="MFS_trans_sf"/>
</dbReference>
<comment type="subcellular location">
    <subcellularLocation>
        <location evidence="1">Membrane</location>
        <topology evidence="1">Multi-pass membrane protein</topology>
    </subcellularLocation>
</comment>